<dbReference type="AlphaFoldDB" id="A0A845VA37"/>
<organism evidence="2 3">
    <name type="scientific">Wenzhouxiangella limi</name>
    <dbReference type="NCBI Taxonomy" id="2707351"/>
    <lineage>
        <taxon>Bacteria</taxon>
        <taxon>Pseudomonadati</taxon>
        <taxon>Pseudomonadota</taxon>
        <taxon>Gammaproteobacteria</taxon>
        <taxon>Chromatiales</taxon>
        <taxon>Wenzhouxiangellaceae</taxon>
        <taxon>Wenzhouxiangella</taxon>
    </lineage>
</organism>
<evidence type="ECO:0000313" key="3">
    <source>
        <dbReference type="Proteomes" id="UP000484885"/>
    </source>
</evidence>
<dbReference type="RefSeq" id="WP_164212172.1">
    <property type="nucleotide sequence ID" value="NZ_JAAGSC010000044.1"/>
</dbReference>
<feature type="region of interest" description="Disordered" evidence="1">
    <location>
        <begin position="33"/>
        <end position="75"/>
    </location>
</feature>
<gene>
    <name evidence="2" type="ORF">G3I74_13660</name>
</gene>
<feature type="compositionally biased region" description="Basic residues" evidence="1">
    <location>
        <begin position="49"/>
        <end position="70"/>
    </location>
</feature>
<evidence type="ECO:0000313" key="2">
    <source>
        <dbReference type="EMBL" id="NDY96775.1"/>
    </source>
</evidence>
<evidence type="ECO:0000256" key="1">
    <source>
        <dbReference type="SAM" id="MobiDB-lite"/>
    </source>
</evidence>
<dbReference type="EMBL" id="JAAGSC010000044">
    <property type="protein sequence ID" value="NDY96775.1"/>
    <property type="molecule type" value="Genomic_DNA"/>
</dbReference>
<accession>A0A845VA37</accession>
<keyword evidence="3" id="KW-1185">Reference proteome</keyword>
<protein>
    <submittedName>
        <fullName evidence="2">Uncharacterized protein</fullName>
    </submittedName>
</protein>
<comment type="caution">
    <text evidence="2">The sequence shown here is derived from an EMBL/GenBank/DDBJ whole genome shotgun (WGS) entry which is preliminary data.</text>
</comment>
<name>A0A845VA37_9GAMM</name>
<reference evidence="2 3" key="1">
    <citation type="submission" date="2020-02" db="EMBL/GenBank/DDBJ databases">
        <authorList>
            <person name="Zhang X.-Y."/>
        </authorList>
    </citation>
    <scope>NUCLEOTIDE SEQUENCE [LARGE SCALE GENOMIC DNA]</scope>
    <source>
        <strain evidence="2 3">C33</strain>
    </source>
</reference>
<dbReference type="Proteomes" id="UP000484885">
    <property type="component" value="Unassembled WGS sequence"/>
</dbReference>
<proteinExistence type="predicted"/>
<sequence length="136" mass="14927">MSAVLYFRNLIVEPEKIPPFLKKSLHSIDREAAKKKASKKVATESGVKKAIRKKASKKKAGKKKRGKKKTAGAQVPSESLARLMAAIEELREAVVGYAVAKAEDQQATVAELRRSAQARIAEVEEAAVRSLRRFGL</sequence>